<dbReference type="KEGG" id="orz:FNH13_09365"/>
<reference evidence="1 2" key="1">
    <citation type="submission" date="2019-07" db="EMBL/GenBank/DDBJ databases">
        <title>complete genome sequencing of Ornithinimicrobium sp. H23M54.</title>
        <authorList>
            <person name="Bae J.-W."/>
            <person name="Lee S.-Y."/>
        </authorList>
    </citation>
    <scope>NUCLEOTIDE SEQUENCE [LARGE SCALE GENOMIC DNA]</scope>
    <source>
        <strain evidence="1 2">H23M54</strain>
    </source>
</reference>
<dbReference type="OrthoDB" id="9813214at2"/>
<dbReference type="EMBL" id="CP041616">
    <property type="protein sequence ID" value="QDO88522.1"/>
    <property type="molecule type" value="Genomic_DNA"/>
</dbReference>
<keyword evidence="2" id="KW-1185">Reference proteome</keyword>
<gene>
    <name evidence="1" type="ORF">FNH13_09365</name>
</gene>
<name>A0A516GAJ4_9MICO</name>
<evidence type="ECO:0000313" key="1">
    <source>
        <dbReference type="EMBL" id="QDO88522.1"/>
    </source>
</evidence>
<proteinExistence type="predicted"/>
<accession>A0A516GAJ4</accession>
<evidence type="ECO:0000313" key="2">
    <source>
        <dbReference type="Proteomes" id="UP000315395"/>
    </source>
</evidence>
<protein>
    <submittedName>
        <fullName evidence="1">Glycosyltransferase family 4 protein</fullName>
    </submittedName>
</protein>
<dbReference type="Gene3D" id="3.40.50.2000">
    <property type="entry name" value="Glycogen Phosphorylase B"/>
    <property type="match status" value="1"/>
</dbReference>
<dbReference type="SUPFAM" id="SSF53756">
    <property type="entry name" value="UDP-Glycosyltransferase/glycogen phosphorylase"/>
    <property type="match status" value="1"/>
</dbReference>
<dbReference type="GO" id="GO:0016740">
    <property type="term" value="F:transferase activity"/>
    <property type="evidence" value="ECO:0007669"/>
    <property type="project" value="UniProtKB-KW"/>
</dbReference>
<dbReference type="Proteomes" id="UP000315395">
    <property type="component" value="Chromosome"/>
</dbReference>
<keyword evidence="1" id="KW-0808">Transferase</keyword>
<dbReference type="RefSeq" id="WP_143783200.1">
    <property type="nucleotide sequence ID" value="NZ_CP041616.1"/>
</dbReference>
<dbReference type="AlphaFoldDB" id="A0A516GAJ4"/>
<organism evidence="1 2">
    <name type="scientific">Ornithinimicrobium ciconiae</name>
    <dbReference type="NCBI Taxonomy" id="2594265"/>
    <lineage>
        <taxon>Bacteria</taxon>
        <taxon>Bacillati</taxon>
        <taxon>Actinomycetota</taxon>
        <taxon>Actinomycetes</taxon>
        <taxon>Micrococcales</taxon>
        <taxon>Ornithinimicrobiaceae</taxon>
        <taxon>Ornithinimicrobium</taxon>
    </lineage>
</organism>
<sequence length="391" mass="43140">MTDTRPRLLILSFSQLYRDARLLRQINLFSTEFAVTTCGYGPAPEGVVAHHEIPSHLTARQLDRKLLVARRYQQAYDRLPITRQVRGMLGSSEFDVILANDVDAVPIAVGLQPVGGIHADLHEYATRQQEEFWRFRWFIAPYLAFLIRTYVRQADSVTTVGAKLAQQYEEEFGVPCGVVLNAPHRADLPVGQVGDPIRLVHAGGATPARLDTMLAAMDLVTTDTTLDLFLVDSGGGYVEQVRQRYVGHPRVSVHEAVPTNELVATLNAFDVGIHILPPISFNHRYAMPNKLFDFVQARLGVLTGPSPEMAALVREHDIGFVTSDFTPESVAQQIDALTPQVVQTAKEHSDHAAQFLCAEEQVVGWVAPVKALAEQAATRGQVAHDTPDQKG</sequence>